<dbReference type="Proteomes" id="UP000183365">
    <property type="component" value="Unassembled WGS sequence"/>
</dbReference>
<feature type="signal peptide" evidence="2">
    <location>
        <begin position="1"/>
        <end position="21"/>
    </location>
</feature>
<sequence>MNKISKLITSLFILLLVFVGSLEVVSKGCNQLKAHDYFKSGNYYIDNVCQNKQLKNLYEDYSLNTIISKANLLVDDIKSYPYKDTLQSFKYKSERFILTFNFKETVSHIKDDIFDFKNFYIKLKTYLWINYQQLKNFIFLKYQILILNREQWKHRFAEKTADSDEVAITDVKNIKKVLEHVTKDKQTELENDNVPVVTNTKHEVADHPNYGVISFEESFKTVDEMSYKMIKAMKDQMENLETAKISEMKPLYVEKIKKINQLANERMAELSTMIREINNCDLVGDKYYYNKTNSECEYAPISRESFRKYFNETKEMLQEKSKRLVEVDYSSDLKDLASKLEELKLLYVDTFEDWGDTTIEKLKGILTYENIAQGSQEEQEMLLQWQKLTSLKNEIIKKRDSLVDLQLEFKAMQEFVDELKKNIGVLAHEGGDRLYIIRAKANLEFQDREKPSV</sequence>
<dbReference type="EMBL" id="FQNF01000036">
    <property type="protein sequence ID" value="SGZ40005.1"/>
    <property type="molecule type" value="Genomic_DNA"/>
</dbReference>
<gene>
    <name evidence="3" type="ORF">HGUI_02205</name>
</gene>
<proteinExistence type="predicted"/>
<feature type="chain" id="PRO_5012385591" description="Outer spore wall assembly protein SHE10" evidence="2">
    <location>
        <begin position="22"/>
        <end position="453"/>
    </location>
</feature>
<keyword evidence="2" id="KW-0732">Signal</keyword>
<protein>
    <recommendedName>
        <fullName evidence="5">Outer spore wall assembly protein SHE10</fullName>
    </recommendedName>
</protein>
<dbReference type="VEuPathDB" id="FungiDB:HGUI_02205"/>
<keyword evidence="1" id="KW-0175">Coiled coil</keyword>
<keyword evidence="4" id="KW-1185">Reference proteome</keyword>
<evidence type="ECO:0008006" key="5">
    <source>
        <dbReference type="Google" id="ProtNLM"/>
    </source>
</evidence>
<accession>A0A1L0CMB9</accession>
<dbReference type="AlphaFoldDB" id="A0A1L0CMB9"/>
<evidence type="ECO:0000313" key="4">
    <source>
        <dbReference type="Proteomes" id="UP000183365"/>
    </source>
</evidence>
<feature type="coiled-coil region" evidence="1">
    <location>
        <begin position="388"/>
        <end position="422"/>
    </location>
</feature>
<dbReference type="OrthoDB" id="3260408at2759"/>
<reference evidence="4" key="1">
    <citation type="submission" date="2016-11" db="EMBL/GenBank/DDBJ databases">
        <authorList>
            <person name="Guldener U."/>
        </authorList>
    </citation>
    <scope>NUCLEOTIDE SEQUENCE [LARGE SCALE GENOMIC DNA]</scope>
</reference>
<evidence type="ECO:0000256" key="1">
    <source>
        <dbReference type="SAM" id="Coils"/>
    </source>
</evidence>
<organism evidence="3 4">
    <name type="scientific">Hanseniaspora guilliermondii</name>
    <dbReference type="NCBI Taxonomy" id="56406"/>
    <lineage>
        <taxon>Eukaryota</taxon>
        <taxon>Fungi</taxon>
        <taxon>Dikarya</taxon>
        <taxon>Ascomycota</taxon>
        <taxon>Saccharomycotina</taxon>
        <taxon>Saccharomycetes</taxon>
        <taxon>Saccharomycodales</taxon>
        <taxon>Saccharomycodaceae</taxon>
        <taxon>Hanseniaspora</taxon>
    </lineage>
</organism>
<evidence type="ECO:0000313" key="3">
    <source>
        <dbReference type="EMBL" id="SGZ40005.1"/>
    </source>
</evidence>
<name>A0A1L0CMB9_9ASCO</name>
<evidence type="ECO:0000256" key="2">
    <source>
        <dbReference type="SAM" id="SignalP"/>
    </source>
</evidence>